<organism evidence="2 3">
    <name type="scientific">Clostridium beijerinckii</name>
    <name type="common">Clostridium MP</name>
    <dbReference type="NCBI Taxonomy" id="1520"/>
    <lineage>
        <taxon>Bacteria</taxon>
        <taxon>Bacillati</taxon>
        <taxon>Bacillota</taxon>
        <taxon>Clostridia</taxon>
        <taxon>Eubacteriales</taxon>
        <taxon>Clostridiaceae</taxon>
        <taxon>Clostridium</taxon>
    </lineage>
</organism>
<dbReference type="AlphaFoldDB" id="A0A7X9SMF8"/>
<dbReference type="Proteomes" id="UP000587880">
    <property type="component" value="Unassembled WGS sequence"/>
</dbReference>
<sequence length="103" mass="11461">MEYPTFLYNKTVKVTGIKLGEDGEETFPLYEGQCTYNEESKDIYNADKQLITLSGSIVIAGDIYPNNVIKGYVEVDGTKKTIVRTSRPKTPNGDVFSTELDLA</sequence>
<evidence type="ECO:0000313" key="3">
    <source>
        <dbReference type="Proteomes" id="UP000587880"/>
    </source>
</evidence>
<feature type="region of interest" description="Disordered" evidence="1">
    <location>
        <begin position="84"/>
        <end position="103"/>
    </location>
</feature>
<reference evidence="2 3" key="1">
    <citation type="submission" date="2020-04" db="EMBL/GenBank/DDBJ databases">
        <authorList>
            <person name="Hitch T.C.A."/>
            <person name="Wylensek D."/>
            <person name="Clavel T."/>
        </authorList>
    </citation>
    <scope>NUCLEOTIDE SEQUENCE [LARGE SCALE GENOMIC DNA]</scope>
    <source>
        <strain evidence="2 3">WB01_NA02</strain>
    </source>
</reference>
<name>A0A7X9SMF8_CLOBE</name>
<evidence type="ECO:0000256" key="1">
    <source>
        <dbReference type="SAM" id="MobiDB-lite"/>
    </source>
</evidence>
<dbReference type="EMBL" id="JABAGD010000010">
    <property type="protein sequence ID" value="NMF04570.1"/>
    <property type="molecule type" value="Genomic_DNA"/>
</dbReference>
<gene>
    <name evidence="2" type="ORF">HF849_07305</name>
</gene>
<comment type="caution">
    <text evidence="2">The sequence shown here is derived from an EMBL/GenBank/DDBJ whole genome shotgun (WGS) entry which is preliminary data.</text>
</comment>
<accession>A0A7X9SMF8</accession>
<evidence type="ECO:0000313" key="2">
    <source>
        <dbReference type="EMBL" id="NMF04570.1"/>
    </source>
</evidence>
<dbReference type="RefSeq" id="WP_168981564.1">
    <property type="nucleotide sequence ID" value="NZ_JABAGD010000010.1"/>
</dbReference>
<proteinExistence type="predicted"/>
<protein>
    <submittedName>
        <fullName evidence="2">Uncharacterized protein</fullName>
    </submittedName>
</protein>